<dbReference type="OMA" id="DDMIWYV"/>
<name>A0A553PDE6_TIGCA</name>
<dbReference type="AlphaFoldDB" id="A0A553PDE6"/>
<accession>A0A553PDE6</accession>
<evidence type="ECO:0000313" key="1">
    <source>
        <dbReference type="EMBL" id="TRY75695.1"/>
    </source>
</evidence>
<keyword evidence="2" id="KW-1185">Reference proteome</keyword>
<protein>
    <submittedName>
        <fullName evidence="1">Uncharacterized protein</fullName>
    </submittedName>
</protein>
<dbReference type="PANTHER" id="PTHR21477">
    <property type="entry name" value="ZGC:172139"/>
    <property type="match status" value="1"/>
</dbReference>
<dbReference type="EMBL" id="VCGU01000005">
    <property type="protein sequence ID" value="TRY75695.1"/>
    <property type="molecule type" value="Genomic_DNA"/>
</dbReference>
<comment type="caution">
    <text evidence="1">The sequence shown here is derived from an EMBL/GenBank/DDBJ whole genome shotgun (WGS) entry which is preliminary data.</text>
</comment>
<dbReference type="Proteomes" id="UP000318571">
    <property type="component" value="Chromosome 2"/>
</dbReference>
<organism evidence="1 2">
    <name type="scientific">Tigriopus californicus</name>
    <name type="common">Marine copepod</name>
    <dbReference type="NCBI Taxonomy" id="6832"/>
    <lineage>
        <taxon>Eukaryota</taxon>
        <taxon>Metazoa</taxon>
        <taxon>Ecdysozoa</taxon>
        <taxon>Arthropoda</taxon>
        <taxon>Crustacea</taxon>
        <taxon>Multicrustacea</taxon>
        <taxon>Hexanauplia</taxon>
        <taxon>Copepoda</taxon>
        <taxon>Harpacticoida</taxon>
        <taxon>Harpacticidae</taxon>
        <taxon>Tigriopus</taxon>
    </lineage>
</organism>
<gene>
    <name evidence="1" type="ORF">TCAL_01635</name>
</gene>
<proteinExistence type="predicted"/>
<evidence type="ECO:0000313" key="2">
    <source>
        <dbReference type="Proteomes" id="UP000318571"/>
    </source>
</evidence>
<dbReference type="Pfam" id="PF09741">
    <property type="entry name" value="DUF2045"/>
    <property type="match status" value="1"/>
</dbReference>
<dbReference type="OrthoDB" id="1906921at2759"/>
<reference evidence="1 2" key="1">
    <citation type="journal article" date="2018" name="Nat. Ecol. Evol.">
        <title>Genomic signatures of mitonuclear coevolution across populations of Tigriopus californicus.</title>
        <authorList>
            <person name="Barreto F.S."/>
            <person name="Watson E.T."/>
            <person name="Lima T.G."/>
            <person name="Willett C.S."/>
            <person name="Edmands S."/>
            <person name="Li W."/>
            <person name="Burton R.S."/>
        </authorList>
    </citation>
    <scope>NUCLEOTIDE SEQUENCE [LARGE SCALE GENOMIC DNA]</scope>
    <source>
        <strain evidence="1 2">San Diego</strain>
    </source>
</reference>
<sequence>MVEPSSLSSLLEEISFRRRKDLKIHGESGQFSVNHNTTYWTDLFVRHFLFQSDYQCDGDDLLFFIRKNLSGNPAEKPFQVEVFRRDSRRLPIGDPDVDWEETIYINLIIHQMTYNITVAVCSRTSPKNLQILKRYTQRVYATPSRRKMDGKGEQEEMIYPYISFSVDNFEDMFKELNVRDGESLGIELTAQDHEQNLNLVLFSASVPYETIKRVYEARTSQTVRKRLSQTNLFSIFSGKYGNARVEYVRLIGPQGQAELAVARGSEDMNGSVYAGSRTGCDTPSSEPGESILDQLWDSEDSDFEDLATSLVGFKRGHQRRQSDPSSTLHDFMRLGILDRPGKNKPLADVSNHIPECMGEATCEIYAGDLLDEFEETKYNPLWTMKGYTQIFHSWRESKRMQSIPLGAFISYITLPWWSIMKDVLDNRHQPLLTF</sequence>
<dbReference type="InterPro" id="IPR019141">
    <property type="entry name" value="DUF2045"/>
</dbReference>
<dbReference type="PANTHER" id="PTHR21477:SF13">
    <property type="entry name" value="KIAA0930"/>
    <property type="match status" value="1"/>
</dbReference>